<name>A0A1D7XGB3_9CAUD</name>
<protein>
    <submittedName>
        <fullName evidence="2">TelA superfamily protein</fullName>
    </submittedName>
</protein>
<keyword evidence="3" id="KW-1185">Reference proteome</keyword>
<proteinExistence type="predicted"/>
<dbReference type="PANTHER" id="PTHR38432:SF1">
    <property type="entry name" value="TELA-LIKE PROTEIN SAOUHSC_01408"/>
    <property type="match status" value="1"/>
</dbReference>
<dbReference type="Proteomes" id="UP000225358">
    <property type="component" value="Segment"/>
</dbReference>
<dbReference type="EMBL" id="KX552041">
    <property type="protein sequence ID" value="AOQ27337.1"/>
    <property type="molecule type" value="Genomic_DNA"/>
</dbReference>
<evidence type="ECO:0000313" key="3">
    <source>
        <dbReference type="Proteomes" id="UP000225358"/>
    </source>
</evidence>
<dbReference type="InterPro" id="IPR008863">
    <property type="entry name" value="Toxic_anion-R_TelA"/>
</dbReference>
<reference evidence="2" key="1">
    <citation type="submission" date="2017-02" db="EMBL/GenBank/DDBJ databases">
        <title>Complete genome sequence of two Escherichia coli phages, vB_EcoM_ ESCO5 and vB_EcoM_ESCO13, which are related to phAPEC8.</title>
        <authorList>
            <person name="Trotereau A."/>
            <person name="Gonnet M."/>
            <person name="Viardot A."/>
            <person name="Lalmanach A.-C."/>
            <person name="Guabiraba R."/>
            <person name="Chanteloup N."/>
            <person name="Schouler C."/>
        </authorList>
    </citation>
    <scope>NUCLEOTIDE SEQUENCE [LARGE SCALE GENOMIC DNA]</scope>
</reference>
<dbReference type="Pfam" id="PF05816">
    <property type="entry name" value="TelA"/>
    <property type="match status" value="1"/>
</dbReference>
<accession>A0A1D7XGB3</accession>
<evidence type="ECO:0000256" key="1">
    <source>
        <dbReference type="SAM" id="Coils"/>
    </source>
</evidence>
<dbReference type="PANTHER" id="PTHR38432">
    <property type="entry name" value="TELA-LIKE PROTEIN SAOUHSC_01408"/>
    <property type="match status" value="1"/>
</dbReference>
<feature type="coiled-coil region" evidence="1">
    <location>
        <begin position="128"/>
        <end position="194"/>
    </location>
</feature>
<gene>
    <name evidence="2" type="ORF">ESCO13_00217</name>
</gene>
<evidence type="ECO:0000313" key="2">
    <source>
        <dbReference type="EMBL" id="AOQ27337.1"/>
    </source>
</evidence>
<keyword evidence="1" id="KW-0175">Coiled coil</keyword>
<organism evidence="2 3">
    <name type="scientific">Escherichia phage ESCO13</name>
    <dbReference type="NCBI Taxonomy" id="1881104"/>
    <lineage>
        <taxon>Viruses</taxon>
        <taxon>Duplodnaviria</taxon>
        <taxon>Heunggongvirae</taxon>
        <taxon>Uroviricota</taxon>
        <taxon>Caudoviricetes</taxon>
        <taxon>Stephanstirmvirinae</taxon>
        <taxon>Phapecoctavirus</taxon>
        <taxon>Phapecoctavirus ESCO13</taxon>
    </lineage>
</organism>
<sequence>MTSPFLKAATGGQKKPEMSVFAATTDASKSVFAPSVLDASPVYAPAAPQEVPVLPSMTRQEIEEIGAEAGTTLRSLNAEVLKHQRSNQGDQMSERLTALIKQAKQLDPNSIKQSKGITKLIKKVMGMKEDLFGEFDNVNNRIEELVKNLQMDIRKEEDSLVYLEKLHQAIGQYAASLNRDMQLLTATYEKEEQALAALPEDAVEQRQVIRDTLDLLEIRIADLKALRLLCVQMGPRVQGMQKVSASLMRSARNIVNNVIPAYSANFSMYIESLRQMKAAETQNNVLDEFNLAIKLGSDLATQNQIEAAALANRQVLDIETLRHDQENLVKMLEETNRINTEARAARVDYINEVQSLEDGMVAAVKRGLGK</sequence>